<dbReference type="GO" id="GO:0005737">
    <property type="term" value="C:cytoplasm"/>
    <property type="evidence" value="ECO:0007669"/>
    <property type="project" value="TreeGrafter"/>
</dbReference>
<name>A0A9D4KQW3_DREPO</name>
<dbReference type="SMART" id="SM01273">
    <property type="entry name" value="Mago-bind"/>
    <property type="match status" value="1"/>
</dbReference>
<feature type="domain" description="WIBG Mago-binding" evidence="3">
    <location>
        <begin position="18"/>
        <end position="44"/>
    </location>
</feature>
<organism evidence="4 5">
    <name type="scientific">Dreissena polymorpha</name>
    <name type="common">Zebra mussel</name>
    <name type="synonym">Mytilus polymorpha</name>
    <dbReference type="NCBI Taxonomy" id="45954"/>
    <lineage>
        <taxon>Eukaryota</taxon>
        <taxon>Metazoa</taxon>
        <taxon>Spiralia</taxon>
        <taxon>Lophotrochozoa</taxon>
        <taxon>Mollusca</taxon>
        <taxon>Bivalvia</taxon>
        <taxon>Autobranchia</taxon>
        <taxon>Heteroconchia</taxon>
        <taxon>Euheterodonta</taxon>
        <taxon>Imparidentia</taxon>
        <taxon>Neoheterodontei</taxon>
        <taxon>Myida</taxon>
        <taxon>Dreissenoidea</taxon>
        <taxon>Dreissenidae</taxon>
        <taxon>Dreissena</taxon>
    </lineage>
</organism>
<dbReference type="GO" id="GO:0035145">
    <property type="term" value="C:exon-exon junction complex"/>
    <property type="evidence" value="ECO:0007669"/>
    <property type="project" value="TreeGrafter"/>
</dbReference>
<dbReference type="PANTHER" id="PTHR22959:SF0">
    <property type="entry name" value="PARTNER OF Y14 AND MAGO"/>
    <property type="match status" value="1"/>
</dbReference>
<reference evidence="4" key="1">
    <citation type="journal article" date="2019" name="bioRxiv">
        <title>The Genome of the Zebra Mussel, Dreissena polymorpha: A Resource for Invasive Species Research.</title>
        <authorList>
            <person name="McCartney M.A."/>
            <person name="Auch B."/>
            <person name="Kono T."/>
            <person name="Mallez S."/>
            <person name="Zhang Y."/>
            <person name="Obille A."/>
            <person name="Becker A."/>
            <person name="Abrahante J.E."/>
            <person name="Garbe J."/>
            <person name="Badalamenti J.P."/>
            <person name="Herman A."/>
            <person name="Mangelson H."/>
            <person name="Liachko I."/>
            <person name="Sullivan S."/>
            <person name="Sone E.D."/>
            <person name="Koren S."/>
            <person name="Silverstein K.A.T."/>
            <person name="Beckman K.B."/>
            <person name="Gohl D.M."/>
        </authorList>
    </citation>
    <scope>NUCLEOTIDE SEQUENCE</scope>
    <source>
        <strain evidence="4">Duluth1</strain>
        <tissue evidence="4">Whole animal</tissue>
    </source>
</reference>
<feature type="region of interest" description="Disordered" evidence="2">
    <location>
        <begin position="17"/>
        <end position="39"/>
    </location>
</feature>
<dbReference type="GO" id="GO:1903259">
    <property type="term" value="P:exon-exon junction complex disassembly"/>
    <property type="evidence" value="ECO:0007669"/>
    <property type="project" value="InterPro"/>
</dbReference>
<reference evidence="4" key="2">
    <citation type="submission" date="2020-11" db="EMBL/GenBank/DDBJ databases">
        <authorList>
            <person name="McCartney M.A."/>
            <person name="Auch B."/>
            <person name="Kono T."/>
            <person name="Mallez S."/>
            <person name="Becker A."/>
            <person name="Gohl D.M."/>
            <person name="Silverstein K.A.T."/>
            <person name="Koren S."/>
            <person name="Bechman K.B."/>
            <person name="Herman A."/>
            <person name="Abrahante J.E."/>
            <person name="Garbe J."/>
        </authorList>
    </citation>
    <scope>NUCLEOTIDE SEQUENCE</scope>
    <source>
        <strain evidence="4">Duluth1</strain>
        <tissue evidence="4">Whole animal</tissue>
    </source>
</reference>
<dbReference type="GO" id="GO:0003723">
    <property type="term" value="F:RNA binding"/>
    <property type="evidence" value="ECO:0007669"/>
    <property type="project" value="TreeGrafter"/>
</dbReference>
<sequence length="81" mass="9436">MASTPIERSGIVQDEATGQLYIPGSRRPDGTWRKPRRVKDGYVPQEEVPVTVVCNHSSTVDRNNRLCDTDYMYFVYKWRLE</sequence>
<dbReference type="Pfam" id="PF09282">
    <property type="entry name" value="Mago-bind"/>
    <property type="match status" value="1"/>
</dbReference>
<evidence type="ECO:0000256" key="2">
    <source>
        <dbReference type="SAM" id="MobiDB-lite"/>
    </source>
</evidence>
<comment type="similarity">
    <text evidence="1">Belongs to the pym family.</text>
</comment>
<dbReference type="Proteomes" id="UP000828390">
    <property type="component" value="Unassembled WGS sequence"/>
</dbReference>
<keyword evidence="5" id="KW-1185">Reference proteome</keyword>
<accession>A0A9D4KQW3</accession>
<dbReference type="PANTHER" id="PTHR22959">
    <property type="entry name" value="PYM PROTEIN"/>
    <property type="match status" value="1"/>
</dbReference>
<protein>
    <recommendedName>
        <fullName evidence="3">WIBG Mago-binding domain-containing protein</fullName>
    </recommendedName>
</protein>
<dbReference type="AlphaFoldDB" id="A0A9D4KQW3"/>
<evidence type="ECO:0000313" key="5">
    <source>
        <dbReference type="Proteomes" id="UP000828390"/>
    </source>
</evidence>
<dbReference type="InterPro" id="IPR036348">
    <property type="entry name" value="WIBG_N_sf"/>
</dbReference>
<comment type="caution">
    <text evidence="4">The sequence shown here is derived from an EMBL/GenBank/DDBJ whole genome shotgun (WGS) entry which is preliminary data.</text>
</comment>
<dbReference type="InterPro" id="IPR015362">
    <property type="entry name" value="WIBG_mago-bd"/>
</dbReference>
<evidence type="ECO:0000259" key="3">
    <source>
        <dbReference type="SMART" id="SM01273"/>
    </source>
</evidence>
<evidence type="ECO:0000256" key="1">
    <source>
        <dbReference type="ARBA" id="ARBA00009394"/>
    </source>
</evidence>
<evidence type="ECO:0000313" key="4">
    <source>
        <dbReference type="EMBL" id="KAH3843889.1"/>
    </source>
</evidence>
<gene>
    <name evidence="4" type="ORF">DPMN_117423</name>
</gene>
<dbReference type="InterPro" id="IPR039333">
    <property type="entry name" value="PYM1"/>
</dbReference>
<dbReference type="EMBL" id="JAIWYP010000004">
    <property type="protein sequence ID" value="KAH3843889.1"/>
    <property type="molecule type" value="Genomic_DNA"/>
</dbReference>
<proteinExistence type="inferred from homology"/>
<dbReference type="SUPFAM" id="SSF101931">
    <property type="entry name" value="Pym (Within the bgcn gene intron protein, WIBG), N-terminal domain"/>
    <property type="match status" value="1"/>
</dbReference>